<dbReference type="EC" id="2.3.2.2" evidence="25"/>
<dbReference type="InterPro" id="IPR055262">
    <property type="entry name" value="GGT_CS"/>
</dbReference>
<keyword evidence="13" id="KW-0865">Zymogen</keyword>
<dbReference type="PANTHER" id="PTHR11686:SF19">
    <property type="entry name" value="GLUTATHIONE HYDROLASE 5 PROENZYME"/>
    <property type="match status" value="1"/>
</dbReference>
<organism evidence="27 28">
    <name type="scientific">Oceanites oceanicus</name>
    <name type="common">Wilson's storm petrel</name>
    <name type="synonym">Procellaria oceanica</name>
    <dbReference type="NCBI Taxonomy" id="79653"/>
    <lineage>
        <taxon>Eukaryota</taxon>
        <taxon>Metazoa</taxon>
        <taxon>Chordata</taxon>
        <taxon>Craniata</taxon>
        <taxon>Vertebrata</taxon>
        <taxon>Euteleostomi</taxon>
        <taxon>Archelosauria</taxon>
        <taxon>Archosauria</taxon>
        <taxon>Dinosauria</taxon>
        <taxon>Saurischia</taxon>
        <taxon>Theropoda</taxon>
        <taxon>Coelurosauria</taxon>
        <taxon>Aves</taxon>
        <taxon>Neognathae</taxon>
        <taxon>Neoaves</taxon>
        <taxon>Aequornithes</taxon>
        <taxon>Procellariiformes</taxon>
        <taxon>Hydrobatidae</taxon>
        <taxon>Oceanites</taxon>
    </lineage>
</organism>
<dbReference type="InterPro" id="IPR000101">
    <property type="entry name" value="GGT_peptidase"/>
</dbReference>
<keyword evidence="7" id="KW-0812">Transmembrane</keyword>
<evidence type="ECO:0000256" key="17">
    <source>
        <dbReference type="ARBA" id="ARBA00033701"/>
    </source>
</evidence>
<dbReference type="Gene3D" id="3.60.20.40">
    <property type="match status" value="1"/>
</dbReference>
<dbReference type="EMBL" id="VWZA01000597">
    <property type="protein sequence ID" value="NXF47762.1"/>
    <property type="molecule type" value="Genomic_DNA"/>
</dbReference>
<evidence type="ECO:0000256" key="22">
    <source>
        <dbReference type="ARBA" id="ARBA00060714"/>
    </source>
</evidence>
<evidence type="ECO:0000256" key="10">
    <source>
        <dbReference type="ARBA" id="ARBA00022968"/>
    </source>
</evidence>
<comment type="pathway">
    <text evidence="22">Lipid metabolism; leukotriene D4 biosynthesis.</text>
</comment>
<keyword evidence="9 25" id="KW-0378">Hydrolase</keyword>
<dbReference type="AlphaFoldDB" id="A0A7K8U252"/>
<dbReference type="GO" id="GO:0006751">
    <property type="term" value="P:glutathione catabolic process"/>
    <property type="evidence" value="ECO:0007669"/>
    <property type="project" value="UniProtKB-UniRule"/>
</dbReference>
<evidence type="ECO:0000256" key="15">
    <source>
        <dbReference type="ARBA" id="ARBA00023315"/>
    </source>
</evidence>
<keyword evidence="15 25" id="KW-0012">Acyltransferase</keyword>
<evidence type="ECO:0000256" key="18">
    <source>
        <dbReference type="ARBA" id="ARBA00047169"/>
    </source>
</evidence>
<evidence type="ECO:0000256" key="16">
    <source>
        <dbReference type="ARBA" id="ARBA00033643"/>
    </source>
</evidence>
<evidence type="ECO:0000256" key="25">
    <source>
        <dbReference type="RuleBase" id="RU368068"/>
    </source>
</evidence>
<feature type="binding site" evidence="24">
    <location>
        <position position="428"/>
    </location>
    <ligand>
        <name>L-glutamate</name>
        <dbReference type="ChEBI" id="CHEBI:29985"/>
    </ligand>
</feature>
<evidence type="ECO:0000256" key="7">
    <source>
        <dbReference type="ARBA" id="ARBA00022692"/>
    </source>
</evidence>
<keyword evidence="4" id="KW-0645">Protease</keyword>
<comment type="similarity">
    <text evidence="3">Belongs to the gamma-glutamyltransferase family.</text>
</comment>
<dbReference type="SUPFAM" id="SSF56235">
    <property type="entry name" value="N-terminal nucleophile aminohydrolases (Ntn hydrolases)"/>
    <property type="match status" value="1"/>
</dbReference>
<evidence type="ECO:0000256" key="12">
    <source>
        <dbReference type="ARBA" id="ARBA00023136"/>
    </source>
</evidence>
<evidence type="ECO:0000256" key="13">
    <source>
        <dbReference type="ARBA" id="ARBA00023145"/>
    </source>
</evidence>
<evidence type="ECO:0000256" key="14">
    <source>
        <dbReference type="ARBA" id="ARBA00023180"/>
    </source>
</evidence>
<feature type="chain" id="PRO_5029477459" description="Glutathione hydrolase" evidence="26">
    <location>
        <begin position="25"/>
        <end position="583"/>
    </location>
</feature>
<evidence type="ECO:0000256" key="26">
    <source>
        <dbReference type="SAM" id="SignalP"/>
    </source>
</evidence>
<comment type="catalytic activity">
    <reaction evidence="20">
        <text>an N-terminal (5-L-glutamyl)-[peptide] + an alpha-amino acid = 5-L-glutamyl amino acid + an N-terminal L-alpha-aminoacyl-[peptide]</text>
        <dbReference type="Rhea" id="RHEA:23904"/>
        <dbReference type="Rhea" id="RHEA-COMP:9780"/>
        <dbReference type="Rhea" id="RHEA-COMP:9795"/>
        <dbReference type="ChEBI" id="CHEBI:77644"/>
        <dbReference type="ChEBI" id="CHEBI:78597"/>
        <dbReference type="ChEBI" id="CHEBI:78599"/>
        <dbReference type="ChEBI" id="CHEBI:78608"/>
        <dbReference type="EC" id="2.3.2.2"/>
    </reaction>
    <physiologicalReaction direction="left-to-right" evidence="20">
        <dbReference type="Rhea" id="RHEA:23905"/>
    </physiologicalReaction>
</comment>
<reference evidence="27 28" key="1">
    <citation type="submission" date="2019-09" db="EMBL/GenBank/DDBJ databases">
        <title>Bird 10,000 Genomes (B10K) Project - Family phase.</title>
        <authorList>
            <person name="Zhang G."/>
        </authorList>
    </citation>
    <scope>NUCLEOTIDE SEQUENCE [LARGE SCALE GENOMIC DNA]</scope>
    <source>
        <strain evidence="27">B10K-CU-031-11</strain>
        <tissue evidence="27">Muscle</tissue>
    </source>
</reference>
<evidence type="ECO:0000256" key="2">
    <source>
        <dbReference type="ARBA" id="ARBA00005115"/>
    </source>
</evidence>
<evidence type="ECO:0000256" key="24">
    <source>
        <dbReference type="PIRSR" id="PIRSR600101-2"/>
    </source>
</evidence>
<comment type="catalytic activity">
    <reaction evidence="16">
        <text>an S-substituted glutathione + H2O = an S-substituted L-cysteinylglycine + L-glutamate</text>
        <dbReference type="Rhea" id="RHEA:59468"/>
        <dbReference type="ChEBI" id="CHEBI:15377"/>
        <dbReference type="ChEBI" id="CHEBI:29985"/>
        <dbReference type="ChEBI" id="CHEBI:90779"/>
        <dbReference type="ChEBI" id="CHEBI:143103"/>
        <dbReference type="EC" id="3.4.19.13"/>
    </reaction>
    <physiologicalReaction direction="left-to-right" evidence="16">
        <dbReference type="Rhea" id="RHEA:59469"/>
    </physiologicalReaction>
</comment>
<dbReference type="FunFam" id="3.60.20.40:FF:000005">
    <property type="entry name" value="gamma-glutamyltransferase 5 isoform X3"/>
    <property type="match status" value="1"/>
</dbReference>
<feature type="binding site" evidence="24">
    <location>
        <position position="108"/>
    </location>
    <ligand>
        <name>L-glutamate</name>
        <dbReference type="ChEBI" id="CHEBI:29985"/>
    </ligand>
</feature>
<evidence type="ECO:0000256" key="21">
    <source>
        <dbReference type="ARBA" id="ARBA00052640"/>
    </source>
</evidence>
<comment type="subunit">
    <text evidence="18">Heterodimer composed of the light and heavy chains. The active site is located in the light chain.</text>
</comment>
<dbReference type="PROSITE" id="PS00462">
    <property type="entry name" value="G_GLU_TRANSPEPTIDASE"/>
    <property type="match status" value="1"/>
</dbReference>
<keyword evidence="14" id="KW-0325">Glycoprotein</keyword>
<accession>A0A7K8U252</accession>
<feature type="signal peptide" evidence="26">
    <location>
        <begin position="1"/>
        <end position="24"/>
    </location>
</feature>
<keyword evidence="28" id="KW-1185">Reference proteome</keyword>
<keyword evidence="12" id="KW-0472">Membrane</keyword>
<gene>
    <name evidence="27" type="primary">Ggt5</name>
    <name evidence="27" type="ORF">OCEOCE_R06211</name>
</gene>
<dbReference type="InterPro" id="IPR043137">
    <property type="entry name" value="GGT_ssub_C"/>
</dbReference>
<sequence>TGMSSGKVCCLVLLTLGVLAVVVALMVILTQPKCGPQRYLHGAVAADTETCSVIGRDILKSGGTAVDAAIAGLICTSVMNPQSSGLGGGVIFTIYNASTGTVEVINARETVPRVFPHNLLSGCAAGLPIGSRWIAVPGELRGYEEAHKRYGRLPWKALFEPTIKLLSEPLVISLVMDKMIHHPAFSSPGKSLCPLICDGQRFLKHGETFRWPALQQTLKAVAEDGARAFYEGQIGKALVEDIRKAGSSISLEDLQAYKAEVSSALNITLNNHTTVFSPGPPMGGAVLMFILKILEEYKLHEASLATPKQKVETYHRIAEALKFGNMLKPHMSDPAFSEAQVTVGTMLSDKITELARSRIDDHGDHPLNHYNLLESIYNHRYKSKGTSHISVLAADGSAVSATSTINYPFGSFVYSNQTGIILNNELADFCIANRSIKPDKLVCLSNPLNSHMGGIILSASALGEKPPSAMVPSILISKTGDMLVIGGAGGAWIISATAMAIINKLWFGYDLEHAISAPIMHTEGDNILFEEHFSEEVRSGLLGRGHKEKKVKFAMNVVQGISKEGKCISAYSDKRKLGKSAGY</sequence>
<name>A0A7K8U252_OCEOC</name>
<feature type="active site" description="Nucleophile" evidence="23">
    <location>
        <position position="386"/>
    </location>
</feature>
<evidence type="ECO:0000256" key="23">
    <source>
        <dbReference type="PIRSR" id="PIRSR600101-1"/>
    </source>
</evidence>
<comment type="function">
    <text evidence="25">Cleaves the gamma-glutamyl peptide bond of glutathione and glutathione conjugates.</text>
</comment>
<dbReference type="InterPro" id="IPR043138">
    <property type="entry name" value="GGT_lsub"/>
</dbReference>
<comment type="catalytic activity">
    <reaction evidence="21">
        <text>leukotriene C4 + H2O = leukotriene D4 + L-glutamate</text>
        <dbReference type="Rhea" id="RHEA:31563"/>
        <dbReference type="ChEBI" id="CHEBI:15377"/>
        <dbReference type="ChEBI" id="CHEBI:29985"/>
        <dbReference type="ChEBI" id="CHEBI:57973"/>
        <dbReference type="ChEBI" id="CHEBI:63166"/>
        <dbReference type="EC" id="3.4.19.14"/>
    </reaction>
    <physiologicalReaction direction="left-to-right" evidence="21">
        <dbReference type="Rhea" id="RHEA:31564"/>
    </physiologicalReaction>
</comment>
<dbReference type="GO" id="GO:1901750">
    <property type="term" value="P:leukotriene D4 biosynthetic process"/>
    <property type="evidence" value="ECO:0007669"/>
    <property type="project" value="TreeGrafter"/>
</dbReference>
<protein>
    <recommendedName>
        <fullName evidence="25">Glutathione hydrolase</fullName>
        <ecNumber evidence="25">2.3.2.2</ecNumber>
        <ecNumber evidence="25">3.4.19.13</ecNumber>
    </recommendedName>
    <alternativeName>
        <fullName evidence="25">Gamma-glutamyltransferase</fullName>
    </alternativeName>
    <alternativeName>
        <fullName evidence="25">Gamma-glutamyltranspeptidase</fullName>
    </alternativeName>
</protein>
<evidence type="ECO:0000256" key="3">
    <source>
        <dbReference type="ARBA" id="ARBA00009381"/>
    </source>
</evidence>
<dbReference type="Pfam" id="PF01019">
    <property type="entry name" value="G_glu_transpept"/>
    <property type="match status" value="1"/>
</dbReference>
<dbReference type="UniPathway" id="UPA00204"/>
<feature type="binding site" evidence="24">
    <location>
        <begin position="404"/>
        <end position="406"/>
    </location>
    <ligand>
        <name>L-glutamate</name>
        <dbReference type="ChEBI" id="CHEBI:29985"/>
    </ligand>
</feature>
<dbReference type="InterPro" id="IPR029055">
    <property type="entry name" value="Ntn_hydrolases_N"/>
</dbReference>
<dbReference type="GO" id="GO:0006954">
    <property type="term" value="P:inflammatory response"/>
    <property type="evidence" value="ECO:0007669"/>
    <property type="project" value="TreeGrafter"/>
</dbReference>
<comment type="catalytic activity">
    <reaction evidence="17">
        <text>glutathione + H2O = L-cysteinylglycine + L-glutamate</text>
        <dbReference type="Rhea" id="RHEA:28807"/>
        <dbReference type="ChEBI" id="CHEBI:15377"/>
        <dbReference type="ChEBI" id="CHEBI:29985"/>
        <dbReference type="ChEBI" id="CHEBI:57925"/>
        <dbReference type="ChEBI" id="CHEBI:61694"/>
        <dbReference type="EC" id="3.4.19.13"/>
    </reaction>
    <physiologicalReaction direction="left-to-right" evidence="17">
        <dbReference type="Rhea" id="RHEA:28808"/>
    </physiologicalReaction>
</comment>
<evidence type="ECO:0000256" key="11">
    <source>
        <dbReference type="ARBA" id="ARBA00022989"/>
    </source>
</evidence>
<dbReference type="OrthoDB" id="1081007at2759"/>
<dbReference type="GO" id="GO:0036374">
    <property type="term" value="F:glutathione hydrolase activity"/>
    <property type="evidence" value="ECO:0007669"/>
    <property type="project" value="UniProtKB-UniRule"/>
</dbReference>
<dbReference type="GO" id="GO:0006508">
    <property type="term" value="P:proteolysis"/>
    <property type="evidence" value="ECO:0007669"/>
    <property type="project" value="UniProtKB-KW"/>
</dbReference>
<keyword evidence="11" id="KW-1133">Transmembrane helix</keyword>
<evidence type="ECO:0000256" key="5">
    <source>
        <dbReference type="ARBA" id="ARBA00022679"/>
    </source>
</evidence>
<comment type="caution">
    <text evidence="27">The sequence shown here is derived from an EMBL/GenBank/DDBJ whole genome shotgun (WGS) entry which is preliminary data.</text>
</comment>
<keyword evidence="8" id="KW-0434">Leukotriene biosynthesis</keyword>
<evidence type="ECO:0000256" key="4">
    <source>
        <dbReference type="ARBA" id="ARBA00022670"/>
    </source>
</evidence>
<keyword evidence="6" id="KW-0317">Glutathione biosynthesis</keyword>
<dbReference type="Gene3D" id="1.10.246.130">
    <property type="match status" value="1"/>
</dbReference>
<dbReference type="GO" id="GO:0002951">
    <property type="term" value="F:leukotriene-C(4) hydrolase"/>
    <property type="evidence" value="ECO:0007669"/>
    <property type="project" value="UniProtKB-EC"/>
</dbReference>
<evidence type="ECO:0000313" key="27">
    <source>
        <dbReference type="EMBL" id="NXF47762.1"/>
    </source>
</evidence>
<evidence type="ECO:0000256" key="1">
    <source>
        <dbReference type="ARBA" id="ARBA00004606"/>
    </source>
</evidence>
<comment type="subcellular location">
    <subcellularLocation>
        <location evidence="1 25">Membrane</location>
        <topology evidence="1 25">Single-pass type II membrane protein</topology>
    </subcellularLocation>
</comment>
<proteinExistence type="inferred from homology"/>
<keyword evidence="26" id="KW-0732">Signal</keyword>
<evidence type="ECO:0000256" key="20">
    <source>
        <dbReference type="ARBA" id="ARBA00051446"/>
    </source>
</evidence>
<feature type="non-terminal residue" evidence="27">
    <location>
        <position position="1"/>
    </location>
</feature>
<feature type="non-terminal residue" evidence="27">
    <location>
        <position position="583"/>
    </location>
</feature>
<comment type="pathway">
    <text evidence="2 25">Sulfur metabolism; glutathione metabolism.</text>
</comment>
<evidence type="ECO:0000256" key="9">
    <source>
        <dbReference type="ARBA" id="ARBA00022801"/>
    </source>
</evidence>
<evidence type="ECO:0000313" key="28">
    <source>
        <dbReference type="Proteomes" id="UP000569728"/>
    </source>
</evidence>
<dbReference type="FunFam" id="1.10.246.130:FF:000001">
    <property type="entry name" value="Gamma-glutamyltransferase 5 isoform 1"/>
    <property type="match status" value="1"/>
</dbReference>
<evidence type="ECO:0000256" key="8">
    <source>
        <dbReference type="ARBA" id="ARBA00022751"/>
    </source>
</evidence>
<dbReference type="Proteomes" id="UP000569728">
    <property type="component" value="Unassembled WGS sequence"/>
</dbReference>
<evidence type="ECO:0000256" key="6">
    <source>
        <dbReference type="ARBA" id="ARBA00022684"/>
    </source>
</evidence>
<dbReference type="EC" id="3.4.19.13" evidence="25"/>
<dbReference type="GO" id="GO:0005886">
    <property type="term" value="C:plasma membrane"/>
    <property type="evidence" value="ECO:0007669"/>
    <property type="project" value="TreeGrafter"/>
</dbReference>
<dbReference type="GO" id="GO:0006750">
    <property type="term" value="P:glutathione biosynthetic process"/>
    <property type="evidence" value="ECO:0007669"/>
    <property type="project" value="UniProtKB-KW"/>
</dbReference>
<comment type="catalytic activity">
    <reaction evidence="19">
        <text>S-[(2E,6E,10E)-geranylgeranyl]-L-glutathione + H2O = S-[(2E,6E,10E)-geranylgeranyl]-L-cysteinylglycine + L-glutamate</text>
        <dbReference type="Rhea" id="RHEA:65120"/>
        <dbReference type="ChEBI" id="CHEBI:15377"/>
        <dbReference type="ChEBI" id="CHEBI:29985"/>
        <dbReference type="ChEBI" id="CHEBI:156326"/>
        <dbReference type="ChEBI" id="CHEBI:156330"/>
    </reaction>
    <physiologicalReaction direction="left-to-right" evidence="19">
        <dbReference type="Rhea" id="RHEA:65121"/>
    </physiologicalReaction>
</comment>
<keyword evidence="5 25" id="KW-0808">Transferase</keyword>
<dbReference type="GO" id="GO:0103068">
    <property type="term" value="F:leukotriene C4 gamma-glutamyl transferase activity"/>
    <property type="evidence" value="ECO:0007669"/>
    <property type="project" value="UniProtKB-EC"/>
</dbReference>
<keyword evidence="10" id="KW-0735">Signal-anchor</keyword>
<evidence type="ECO:0000256" key="19">
    <source>
        <dbReference type="ARBA" id="ARBA00050507"/>
    </source>
</evidence>
<feature type="binding site" evidence="24">
    <location>
        <position position="490"/>
    </location>
    <ligand>
        <name>L-glutamate</name>
        <dbReference type="ChEBI" id="CHEBI:29985"/>
    </ligand>
</feature>
<dbReference type="PRINTS" id="PR01210">
    <property type="entry name" value="GGTRANSPTASE"/>
</dbReference>
<dbReference type="PANTHER" id="PTHR11686">
    <property type="entry name" value="GAMMA GLUTAMYL TRANSPEPTIDASE"/>
    <property type="match status" value="1"/>
</dbReference>